<sequence length="73" mass="8513">MKACETPRRNCTAFILSNKKNLSCGRSEEEQAYKEQVQQHKENNSRFRSNFASKIEFLVENLRGLYLVAQESL</sequence>
<evidence type="ECO:0000313" key="1">
    <source>
        <dbReference type="EMBL" id="GFN73910.1"/>
    </source>
</evidence>
<keyword evidence="2" id="KW-1185">Reference proteome</keyword>
<evidence type="ECO:0000313" key="2">
    <source>
        <dbReference type="Proteomes" id="UP000735302"/>
    </source>
</evidence>
<dbReference type="EMBL" id="BLXT01000055">
    <property type="protein sequence ID" value="GFN73910.1"/>
    <property type="molecule type" value="Genomic_DNA"/>
</dbReference>
<dbReference type="AlphaFoldDB" id="A0AAV3WTP4"/>
<gene>
    <name evidence="1" type="ORF">PoB_000041600</name>
</gene>
<proteinExistence type="predicted"/>
<comment type="caution">
    <text evidence="1">The sequence shown here is derived from an EMBL/GenBank/DDBJ whole genome shotgun (WGS) entry which is preliminary data.</text>
</comment>
<organism evidence="1 2">
    <name type="scientific">Plakobranchus ocellatus</name>
    <dbReference type="NCBI Taxonomy" id="259542"/>
    <lineage>
        <taxon>Eukaryota</taxon>
        <taxon>Metazoa</taxon>
        <taxon>Spiralia</taxon>
        <taxon>Lophotrochozoa</taxon>
        <taxon>Mollusca</taxon>
        <taxon>Gastropoda</taxon>
        <taxon>Heterobranchia</taxon>
        <taxon>Euthyneura</taxon>
        <taxon>Panpulmonata</taxon>
        <taxon>Sacoglossa</taxon>
        <taxon>Placobranchoidea</taxon>
        <taxon>Plakobranchidae</taxon>
        <taxon>Plakobranchus</taxon>
    </lineage>
</organism>
<dbReference type="Proteomes" id="UP000735302">
    <property type="component" value="Unassembled WGS sequence"/>
</dbReference>
<accession>A0AAV3WTP4</accession>
<protein>
    <submittedName>
        <fullName evidence="1">Uncharacterized protein</fullName>
    </submittedName>
</protein>
<name>A0AAV3WTP4_9GAST</name>
<reference evidence="1 2" key="1">
    <citation type="journal article" date="2021" name="Elife">
        <title>Chloroplast acquisition without the gene transfer in kleptoplastic sea slugs, Plakobranchus ocellatus.</title>
        <authorList>
            <person name="Maeda T."/>
            <person name="Takahashi S."/>
            <person name="Yoshida T."/>
            <person name="Shimamura S."/>
            <person name="Takaki Y."/>
            <person name="Nagai Y."/>
            <person name="Toyoda A."/>
            <person name="Suzuki Y."/>
            <person name="Arimoto A."/>
            <person name="Ishii H."/>
            <person name="Satoh N."/>
            <person name="Nishiyama T."/>
            <person name="Hasebe M."/>
            <person name="Maruyama T."/>
            <person name="Minagawa J."/>
            <person name="Obokata J."/>
            <person name="Shigenobu S."/>
        </authorList>
    </citation>
    <scope>NUCLEOTIDE SEQUENCE [LARGE SCALE GENOMIC DNA]</scope>
</reference>